<comment type="similarity">
    <text evidence="1">Belongs to the glycosyl hydrolase 26 family.</text>
</comment>
<keyword evidence="5" id="KW-1133">Transmembrane helix</keyword>
<sequence length="499" mass="56222">MVQNRSRVDDDGDSSHTSDTGGSTTTCKPPPGKTYLTIGQDFFSVQDYVLRQYNASLHRPDGHHVSDEVGDDSSRPASSIFPLTYFHPAATMVYTDIYQLKGLDQPADYGSGIEYAKGLADAFPESGLQIGLWLNGSQGCRDIVSGVLDDKVHRLFEFIQSELPQSLPQVFLRVGYEFDNPWFGYSDDPTSYQEAFQKLVRACERQMTPKLCHDKVDFVWHSWAAPRIDGVSLDQFYPGDGFVDWVGVSIFQQLYPWANDEKQNENGNFAGGDLTAVKEVLEFAKHRKKLIMVAESAPFGGMNVAESNVAKAYIEVAKNRNNIWNLWFQKIIDLIEEFDISMWSYINCDWGSQPMWSGIGFGDTRLSSSNVVMNQWWEQVLSNHSRFMLRIEGCGRQPYPTSGNRVKQEGGLTKQQRRTATNNGLTAIDGFDNNNRRADYFTLNHMVPYLLCGVGAITISIATLHLITMKITNSRAQKHRKETRSLTSEGQNTNYGSLK</sequence>
<feature type="region of interest" description="Disordered" evidence="4">
    <location>
        <begin position="475"/>
        <end position="499"/>
    </location>
</feature>
<feature type="transmembrane region" description="Helical" evidence="5">
    <location>
        <begin position="446"/>
        <end position="468"/>
    </location>
</feature>
<dbReference type="InterPro" id="IPR017853">
    <property type="entry name" value="GH"/>
</dbReference>
<keyword evidence="5" id="KW-0812">Transmembrane</keyword>
<evidence type="ECO:0000256" key="3">
    <source>
        <dbReference type="ARBA" id="ARBA00023295"/>
    </source>
</evidence>
<organism evidence="7">
    <name type="scientific">Pseudo-nitzschia australis</name>
    <dbReference type="NCBI Taxonomy" id="44445"/>
    <lineage>
        <taxon>Eukaryota</taxon>
        <taxon>Sar</taxon>
        <taxon>Stramenopiles</taxon>
        <taxon>Ochrophyta</taxon>
        <taxon>Bacillariophyta</taxon>
        <taxon>Bacillariophyceae</taxon>
        <taxon>Bacillariophycidae</taxon>
        <taxon>Bacillariales</taxon>
        <taxon>Bacillariaceae</taxon>
        <taxon>Pseudo-nitzschia</taxon>
    </lineage>
</organism>
<feature type="compositionally biased region" description="Basic and acidic residues" evidence="4">
    <location>
        <begin position="1"/>
        <end position="16"/>
    </location>
</feature>
<feature type="region of interest" description="Disordered" evidence="4">
    <location>
        <begin position="1"/>
        <end position="32"/>
    </location>
</feature>
<reference evidence="7" key="1">
    <citation type="submission" date="2021-01" db="EMBL/GenBank/DDBJ databases">
        <authorList>
            <person name="Corre E."/>
            <person name="Pelletier E."/>
            <person name="Niang G."/>
            <person name="Scheremetjew M."/>
            <person name="Finn R."/>
            <person name="Kale V."/>
            <person name="Holt S."/>
            <person name="Cochrane G."/>
            <person name="Meng A."/>
            <person name="Brown T."/>
            <person name="Cohen L."/>
        </authorList>
    </citation>
    <scope>NUCLEOTIDE SEQUENCE</scope>
    <source>
        <strain evidence="7">10249 10 AB</strain>
    </source>
</reference>
<dbReference type="Gene3D" id="3.20.20.80">
    <property type="entry name" value="Glycosidases"/>
    <property type="match status" value="1"/>
</dbReference>
<dbReference type="InterPro" id="IPR022790">
    <property type="entry name" value="GH26_dom"/>
</dbReference>
<evidence type="ECO:0000256" key="1">
    <source>
        <dbReference type="ARBA" id="ARBA00007754"/>
    </source>
</evidence>
<gene>
    <name evidence="7" type="ORF">PAUS00366_LOCUS159</name>
</gene>
<feature type="compositionally biased region" description="Polar residues" evidence="4">
    <location>
        <begin position="485"/>
        <end position="499"/>
    </location>
</feature>
<evidence type="ECO:0000259" key="6">
    <source>
        <dbReference type="PROSITE" id="PS51764"/>
    </source>
</evidence>
<proteinExistence type="inferred from homology"/>
<dbReference type="Pfam" id="PF02156">
    <property type="entry name" value="Glyco_hydro_26"/>
    <property type="match status" value="1"/>
</dbReference>
<keyword evidence="5" id="KW-0472">Membrane</keyword>
<dbReference type="GO" id="GO:0016985">
    <property type="term" value="F:mannan endo-1,4-beta-mannosidase activity"/>
    <property type="evidence" value="ECO:0007669"/>
    <property type="project" value="InterPro"/>
</dbReference>
<evidence type="ECO:0000313" key="7">
    <source>
        <dbReference type="EMBL" id="CAE0707439.1"/>
    </source>
</evidence>
<dbReference type="PROSITE" id="PS51764">
    <property type="entry name" value="GH26"/>
    <property type="match status" value="1"/>
</dbReference>
<feature type="domain" description="GH26" evidence="6">
    <location>
        <begin position="40"/>
        <end position="375"/>
    </location>
</feature>
<evidence type="ECO:0000256" key="2">
    <source>
        <dbReference type="ARBA" id="ARBA00022801"/>
    </source>
</evidence>
<feature type="region of interest" description="Disordered" evidence="4">
    <location>
        <begin position="400"/>
        <end position="419"/>
    </location>
</feature>
<dbReference type="AlphaFoldDB" id="A0A7S4EEJ9"/>
<dbReference type="EMBL" id="HBIX01000186">
    <property type="protein sequence ID" value="CAE0707439.1"/>
    <property type="molecule type" value="Transcribed_RNA"/>
</dbReference>
<dbReference type="InterPro" id="IPR000805">
    <property type="entry name" value="Glyco_hydro_26"/>
</dbReference>
<evidence type="ECO:0000256" key="5">
    <source>
        <dbReference type="SAM" id="Phobius"/>
    </source>
</evidence>
<evidence type="ECO:0000256" key="4">
    <source>
        <dbReference type="SAM" id="MobiDB-lite"/>
    </source>
</evidence>
<protein>
    <recommendedName>
        <fullName evidence="6">GH26 domain-containing protein</fullName>
    </recommendedName>
</protein>
<name>A0A7S4EEJ9_9STRA</name>
<dbReference type="PANTHER" id="PTHR40079:SF4">
    <property type="entry name" value="GH26 DOMAIN-CONTAINING PROTEIN-RELATED"/>
    <property type="match status" value="1"/>
</dbReference>
<accession>A0A7S4EEJ9</accession>
<dbReference type="GO" id="GO:0006080">
    <property type="term" value="P:substituted mannan metabolic process"/>
    <property type="evidence" value="ECO:0007669"/>
    <property type="project" value="InterPro"/>
</dbReference>
<feature type="compositionally biased region" description="Low complexity" evidence="4">
    <location>
        <begin position="17"/>
        <end position="26"/>
    </location>
</feature>
<dbReference type="SUPFAM" id="SSF51445">
    <property type="entry name" value="(Trans)glycosidases"/>
    <property type="match status" value="1"/>
</dbReference>
<keyword evidence="3" id="KW-0326">Glycosidase</keyword>
<dbReference type="PANTHER" id="PTHR40079">
    <property type="entry name" value="MANNAN ENDO-1,4-BETA-MANNOSIDASE E-RELATED"/>
    <property type="match status" value="1"/>
</dbReference>
<keyword evidence="2" id="KW-0378">Hydrolase</keyword>